<feature type="compositionally biased region" description="Basic and acidic residues" evidence="2">
    <location>
        <begin position="407"/>
        <end position="420"/>
    </location>
</feature>
<reference evidence="3" key="1">
    <citation type="submission" date="2021-05" db="EMBL/GenBank/DDBJ databases">
        <title>Comparative genomics of three Colletotrichum scovillei strains and genetic complementation revealed genes involved fungal growth and virulence on chili pepper.</title>
        <authorList>
            <person name="Hsieh D.-K."/>
            <person name="Chuang S.-C."/>
            <person name="Chen C.-Y."/>
            <person name="Chao Y.-T."/>
            <person name="Lu M.-Y.J."/>
            <person name="Lee M.-H."/>
            <person name="Shih M.-C."/>
        </authorList>
    </citation>
    <scope>NUCLEOTIDE SEQUENCE</scope>
    <source>
        <strain evidence="3">Coll-153</strain>
    </source>
</reference>
<feature type="coiled-coil region" evidence="1">
    <location>
        <begin position="121"/>
        <end position="148"/>
    </location>
</feature>
<keyword evidence="4" id="KW-1185">Reference proteome</keyword>
<name>A0A9P7QV21_9PEZI</name>
<dbReference type="Proteomes" id="UP000699042">
    <property type="component" value="Unassembled WGS sequence"/>
</dbReference>
<organism evidence="3 4">
    <name type="scientific">Colletotrichum scovillei</name>
    <dbReference type="NCBI Taxonomy" id="1209932"/>
    <lineage>
        <taxon>Eukaryota</taxon>
        <taxon>Fungi</taxon>
        <taxon>Dikarya</taxon>
        <taxon>Ascomycota</taxon>
        <taxon>Pezizomycotina</taxon>
        <taxon>Sordariomycetes</taxon>
        <taxon>Hypocreomycetidae</taxon>
        <taxon>Glomerellales</taxon>
        <taxon>Glomerellaceae</taxon>
        <taxon>Colletotrichum</taxon>
        <taxon>Colletotrichum acutatum species complex</taxon>
    </lineage>
</organism>
<evidence type="ECO:0008006" key="5">
    <source>
        <dbReference type="Google" id="ProtNLM"/>
    </source>
</evidence>
<proteinExistence type="predicted"/>
<feature type="region of interest" description="Disordered" evidence="2">
    <location>
        <begin position="394"/>
        <end position="433"/>
    </location>
</feature>
<comment type="caution">
    <text evidence="3">The sequence shown here is derived from an EMBL/GenBank/DDBJ whole genome shotgun (WGS) entry which is preliminary data.</text>
</comment>
<dbReference type="AlphaFoldDB" id="A0A9P7QV21"/>
<gene>
    <name evidence="3" type="ORF">JMJ77_010194</name>
</gene>
<keyword evidence="1" id="KW-0175">Coiled coil</keyword>
<dbReference type="EMBL" id="JAESDN010000013">
    <property type="protein sequence ID" value="KAG7042090.1"/>
    <property type="molecule type" value="Genomic_DNA"/>
</dbReference>
<evidence type="ECO:0000256" key="2">
    <source>
        <dbReference type="SAM" id="MobiDB-lite"/>
    </source>
</evidence>
<evidence type="ECO:0000313" key="3">
    <source>
        <dbReference type="EMBL" id="KAG7042090.1"/>
    </source>
</evidence>
<accession>A0A9P7QV21</accession>
<evidence type="ECO:0000256" key="1">
    <source>
        <dbReference type="SAM" id="Coils"/>
    </source>
</evidence>
<sequence length="433" mass="49510">MDAKGSGIIVPNRSKLPEYLRILDHILHGLQEPSRFQHLRESRRGDVFVRESGGPGLLRSKILEVINPEILAMLQGEKIRSESLLRVKEYEYATDGSCPWAVYLHVICNQNNTAGIYAGQSQLLKRRIREHTRERSQFQQRIEAERNIGDHEKLPSSHIAFWVLRGMNDIWLRFAQLPRQPATEIEKDRQQLLLTILEEYAALIFRTLPLSELALRLPPDIELQPYPWAGLNICDPLDQLINGPRLYAKSSKNSKMGRLGLQLNEEDISKGDSETFPIVCGECRDASTGRLDEEPLFEVSSGVYLAMSKHCNKCSQRRMHVPRDHARPWKTFGSAKRTYLRSRSQLAADVVDFTMMTSYELALWIQSHGIQAMSSERKHNLLARAEDIRKSLLAAQDGKQKPSSGNEESKAAGSERDHKVILPQWMLGRSWRQ</sequence>
<protein>
    <recommendedName>
        <fullName evidence="5">GIY-YIG domain-containing protein</fullName>
    </recommendedName>
</protein>
<evidence type="ECO:0000313" key="4">
    <source>
        <dbReference type="Proteomes" id="UP000699042"/>
    </source>
</evidence>